<dbReference type="GO" id="GO:0046872">
    <property type="term" value="F:metal ion binding"/>
    <property type="evidence" value="ECO:0007669"/>
    <property type="project" value="UniProtKB-KW"/>
</dbReference>
<reference evidence="8 9" key="1">
    <citation type="submission" date="2017-08" db="EMBL/GenBank/DDBJ databases">
        <title>Fine stratification of microbial communities through a metagenomic profile of the photic zone.</title>
        <authorList>
            <person name="Haro-Moreno J.M."/>
            <person name="Lopez-Perez M."/>
            <person name="De La Torre J."/>
            <person name="Picazo A."/>
            <person name="Camacho A."/>
            <person name="Rodriguez-Valera F."/>
        </authorList>
    </citation>
    <scope>NUCLEOTIDE SEQUENCE [LARGE SCALE GENOMIC DNA]</scope>
    <source>
        <strain evidence="8">MED-G24</strain>
    </source>
</reference>
<sequence length="245" mass="27200">MADDKQHRNDIYGDIDKAPEEASPAIPAATVILLKDTDSGIQTLMLHRTSKVHFGGMWVFPGGRIDPEDYGNNPEDVDRAALQAAARETMEEANLSIAPDQFVYFAHWTPPASVPKRYATWFFAMSVDGEHDVTVDGEEIAEHEWISPANALARHGKGEIDLAPPTWITLHHVSRYETAAEVLKVFADNPHRVYETHIGKRADGVRVAMWDGDAGYEATDADAEGPRHRLVMAEGGFEFETDISY</sequence>
<dbReference type="Proteomes" id="UP000219327">
    <property type="component" value="Unassembled WGS sequence"/>
</dbReference>
<dbReference type="CDD" id="cd18870">
    <property type="entry name" value="NUDIX_AcylCoAdiphos_Nudt19"/>
    <property type="match status" value="1"/>
</dbReference>
<name>A0A2A5WIV1_9GAMM</name>
<keyword evidence="5" id="KW-0460">Magnesium</keyword>
<dbReference type="Pfam" id="PF00293">
    <property type="entry name" value="NUDIX"/>
    <property type="match status" value="1"/>
</dbReference>
<dbReference type="InterPro" id="IPR039121">
    <property type="entry name" value="NUDT19"/>
</dbReference>
<evidence type="ECO:0000256" key="6">
    <source>
        <dbReference type="ARBA" id="ARBA00023211"/>
    </source>
</evidence>
<organism evidence="8 9">
    <name type="scientific">OM182 bacterium MED-G24</name>
    <dbReference type="NCBI Taxonomy" id="1986255"/>
    <lineage>
        <taxon>Bacteria</taxon>
        <taxon>Pseudomonadati</taxon>
        <taxon>Pseudomonadota</taxon>
        <taxon>Gammaproteobacteria</taxon>
        <taxon>OMG group</taxon>
        <taxon>OM182 clade</taxon>
    </lineage>
</organism>
<proteinExistence type="predicted"/>
<evidence type="ECO:0000313" key="9">
    <source>
        <dbReference type="Proteomes" id="UP000219327"/>
    </source>
</evidence>
<dbReference type="InterPro" id="IPR000086">
    <property type="entry name" value="NUDIX_hydrolase_dom"/>
</dbReference>
<dbReference type="PROSITE" id="PS51462">
    <property type="entry name" value="NUDIX"/>
    <property type="match status" value="1"/>
</dbReference>
<feature type="domain" description="Nudix hydrolase" evidence="7">
    <location>
        <begin position="24"/>
        <end position="168"/>
    </location>
</feature>
<dbReference type="PANTHER" id="PTHR12318">
    <property type="entry name" value="TESTOSTERONE-REGULATED PROTEIN RP2"/>
    <property type="match status" value="1"/>
</dbReference>
<comment type="cofactor">
    <cofactor evidence="2">
        <name>Mg(2+)</name>
        <dbReference type="ChEBI" id="CHEBI:18420"/>
    </cofactor>
</comment>
<gene>
    <name evidence="8" type="ORF">CNE99_10130</name>
</gene>
<evidence type="ECO:0000256" key="2">
    <source>
        <dbReference type="ARBA" id="ARBA00001946"/>
    </source>
</evidence>
<keyword evidence="4 8" id="KW-0378">Hydrolase</keyword>
<dbReference type="PANTHER" id="PTHR12318:SF0">
    <property type="entry name" value="ACYL-COENZYME A DIPHOSPHATASE NUDT19"/>
    <property type="match status" value="1"/>
</dbReference>
<evidence type="ECO:0000259" key="7">
    <source>
        <dbReference type="PROSITE" id="PS51462"/>
    </source>
</evidence>
<evidence type="ECO:0000256" key="1">
    <source>
        <dbReference type="ARBA" id="ARBA00001936"/>
    </source>
</evidence>
<evidence type="ECO:0000256" key="5">
    <source>
        <dbReference type="ARBA" id="ARBA00022842"/>
    </source>
</evidence>
<dbReference type="AlphaFoldDB" id="A0A2A5WIV1"/>
<evidence type="ECO:0000256" key="4">
    <source>
        <dbReference type="ARBA" id="ARBA00022801"/>
    </source>
</evidence>
<dbReference type="EMBL" id="NTKD01000073">
    <property type="protein sequence ID" value="PDH36178.1"/>
    <property type="molecule type" value="Genomic_DNA"/>
</dbReference>
<accession>A0A2A5WIV1</accession>
<comment type="cofactor">
    <cofactor evidence="1">
        <name>Mn(2+)</name>
        <dbReference type="ChEBI" id="CHEBI:29035"/>
    </cofactor>
</comment>
<keyword evidence="3" id="KW-0479">Metal-binding</keyword>
<evidence type="ECO:0000313" key="8">
    <source>
        <dbReference type="EMBL" id="PDH36178.1"/>
    </source>
</evidence>
<dbReference type="InterPro" id="IPR015797">
    <property type="entry name" value="NUDIX_hydrolase-like_dom_sf"/>
</dbReference>
<evidence type="ECO:0000256" key="3">
    <source>
        <dbReference type="ARBA" id="ARBA00022723"/>
    </source>
</evidence>
<dbReference type="Gene3D" id="3.90.79.10">
    <property type="entry name" value="Nucleoside Triphosphate Pyrophosphohydrolase"/>
    <property type="match status" value="2"/>
</dbReference>
<dbReference type="GO" id="GO:0016818">
    <property type="term" value="F:hydrolase activity, acting on acid anhydrides, in phosphorus-containing anhydrides"/>
    <property type="evidence" value="ECO:0007669"/>
    <property type="project" value="InterPro"/>
</dbReference>
<protein>
    <submittedName>
        <fullName evidence="8">NUDIX hydrolase</fullName>
    </submittedName>
</protein>
<dbReference type="SUPFAM" id="SSF55811">
    <property type="entry name" value="Nudix"/>
    <property type="match status" value="1"/>
</dbReference>
<comment type="caution">
    <text evidence="8">The sequence shown here is derived from an EMBL/GenBank/DDBJ whole genome shotgun (WGS) entry which is preliminary data.</text>
</comment>
<keyword evidence="6" id="KW-0464">Manganese</keyword>